<feature type="domain" description="HAMP" evidence="9">
    <location>
        <begin position="399"/>
        <end position="443"/>
    </location>
</feature>
<keyword evidence="11" id="KW-1185">Reference proteome</keyword>
<dbReference type="FunFam" id="1.10.287.950:FF:000001">
    <property type="entry name" value="Methyl-accepting chemotaxis sensory transducer"/>
    <property type="match status" value="1"/>
</dbReference>
<reference evidence="10" key="1">
    <citation type="journal article" date="2022" name="Front. Microbiol.">
        <title>Genome-based taxonomic rearrangement of Oceanobacter-related bacteria including the description of Thalassolituus hydrocarbonoclasticus sp. nov. and Thalassolituus pacificus sp. nov. and emended description of the genus Thalassolituus.</title>
        <authorList>
            <person name="Dong C."/>
            <person name="Wei L."/>
            <person name="Wang J."/>
            <person name="Lai Q."/>
            <person name="Huang Z."/>
            <person name="Shao Z."/>
        </authorList>
    </citation>
    <scope>NUCLEOTIDE SEQUENCE</scope>
    <source>
        <strain evidence="10">59MF3M-4</strain>
    </source>
</reference>
<accession>A0A9X2WGR3</accession>
<dbReference type="Pfam" id="PF18575">
    <property type="entry name" value="HAMP_N3"/>
    <property type="match status" value="1"/>
</dbReference>
<dbReference type="PROSITE" id="PS50111">
    <property type="entry name" value="CHEMOTAXIS_TRANSDUC_2"/>
    <property type="match status" value="1"/>
</dbReference>
<dbReference type="Proteomes" id="UP001147830">
    <property type="component" value="Unassembled WGS sequence"/>
</dbReference>
<dbReference type="InterPro" id="IPR003660">
    <property type="entry name" value="HAMP_dom"/>
</dbReference>
<keyword evidence="3 5" id="KW-0807">Transducer</keyword>
<dbReference type="EMBL" id="JAOANI010000019">
    <property type="protein sequence ID" value="MCT7359909.1"/>
    <property type="molecule type" value="Genomic_DNA"/>
</dbReference>
<evidence type="ECO:0000259" key="8">
    <source>
        <dbReference type="PROSITE" id="PS50111"/>
    </source>
</evidence>
<protein>
    <submittedName>
        <fullName evidence="10">Methyl-accepting chemotaxis protein</fullName>
    </submittedName>
</protein>
<dbReference type="GO" id="GO:0004888">
    <property type="term" value="F:transmembrane signaling receptor activity"/>
    <property type="evidence" value="ECO:0007669"/>
    <property type="project" value="TreeGrafter"/>
</dbReference>
<reference evidence="10" key="2">
    <citation type="submission" date="2022-08" db="EMBL/GenBank/DDBJ databases">
        <authorList>
            <person name="Dong C."/>
        </authorList>
    </citation>
    <scope>NUCLEOTIDE SEQUENCE</scope>
    <source>
        <strain evidence="10">59MF3M-4</strain>
    </source>
</reference>
<dbReference type="Pfam" id="PF00015">
    <property type="entry name" value="MCPsignal"/>
    <property type="match status" value="1"/>
</dbReference>
<sequence length="797" mass="86169">MQLTIRSRLIYTIAFMASLLIVIGAIGVFSLAAMNHSLRSVYEDRVVPLQQLKIISDHYAVSVIDAVNKANAGLVDGEHALTLVREANTEIDAEWRRYMSTLLTENEQKLSGQAQQLFNNADRSLQELEQFLAVHPGNLEGQLNSFDGPLYATIDPISSKINELTQLQLDVAKQEFASAQATYQWVRVLAMLMILAGVALSVYSGLLLIRAISIPLSLAVSVAENIAVGKLDNHIEVIRHDETGQLMVAMQQMQQAIKKYVEDQQMLADRHADGVLSARLDAQQYPGTFGEMAGQVNGLVEDYIRVINQTIGIISEYSQGNFDRDMVALPGEKSQISQSVAEVKRALLAISDDIQQLTAAGAAGDFSKRCDASHYQYRFRSMLDNLNTLISTCDTGFSDILRVAEALAQGDLEQSIDKDYPGLFGRTKVGVNKTVTTLRKVIGEVDDMVRAAADEGDFSVRVDTDDKQGFSLTLAERLNSLSQVTDTGLRDVMRVVSALADGDLTLSITAHYPGLFAETSQAVNTTVRNLDNLVSKIKQSGVTIQVASREIAQGNADLSRRTESQASNLEETAASSQELTKTVQRNTESAKTANNLVKASSDIAQEGKLVVQQVIETMGQIQQSSKKVVDIISVIDGIAFQTNILALNAAVEAARAGDQGRGFAVVAAEVRSLAQRSAVAAKEIKVLIEDSVALVDNGSQQVQQAGDTMADIESSIGRVRDLTSSIAEASVEQSTGLAQVNQAVAHMDEVTQQNAALVEEAAAAAESLMEQAQFMSEAVSVFRLTDSGDDHSHLKAS</sequence>
<feature type="coiled-coil region" evidence="6">
    <location>
        <begin position="747"/>
        <end position="778"/>
    </location>
</feature>
<evidence type="ECO:0000256" key="5">
    <source>
        <dbReference type="PROSITE-ProRule" id="PRU00284"/>
    </source>
</evidence>
<keyword evidence="6" id="KW-0175">Coiled coil</keyword>
<keyword evidence="2" id="KW-0488">Methylation</keyword>
<dbReference type="AlphaFoldDB" id="A0A9X2WGR3"/>
<comment type="caution">
    <text evidence="10">The sequence shown here is derived from an EMBL/GenBank/DDBJ whole genome shotgun (WGS) entry which is preliminary data.</text>
</comment>
<dbReference type="PROSITE" id="PS50885">
    <property type="entry name" value="HAMP"/>
    <property type="match status" value="3"/>
</dbReference>
<dbReference type="Pfam" id="PF00672">
    <property type="entry name" value="HAMP"/>
    <property type="match status" value="1"/>
</dbReference>
<evidence type="ECO:0000256" key="3">
    <source>
        <dbReference type="ARBA" id="ARBA00023224"/>
    </source>
</evidence>
<evidence type="ECO:0000256" key="2">
    <source>
        <dbReference type="ARBA" id="ARBA00022481"/>
    </source>
</evidence>
<dbReference type="Pfam" id="PF12729">
    <property type="entry name" value="4HB_MCP_1"/>
    <property type="match status" value="1"/>
</dbReference>
<dbReference type="SMART" id="SM00283">
    <property type="entry name" value="MA"/>
    <property type="match status" value="1"/>
</dbReference>
<dbReference type="CDD" id="cd06225">
    <property type="entry name" value="HAMP"/>
    <property type="match status" value="1"/>
</dbReference>
<dbReference type="InterPro" id="IPR024478">
    <property type="entry name" value="HlyB_4HB_MCP"/>
</dbReference>
<dbReference type="GO" id="GO:0007165">
    <property type="term" value="P:signal transduction"/>
    <property type="evidence" value="ECO:0007669"/>
    <property type="project" value="UniProtKB-KW"/>
</dbReference>
<evidence type="ECO:0000256" key="4">
    <source>
        <dbReference type="ARBA" id="ARBA00029447"/>
    </source>
</evidence>
<evidence type="ECO:0000256" key="7">
    <source>
        <dbReference type="SAM" id="Phobius"/>
    </source>
</evidence>
<evidence type="ECO:0000256" key="6">
    <source>
        <dbReference type="SAM" id="Coils"/>
    </source>
</evidence>
<keyword evidence="7" id="KW-0812">Transmembrane</keyword>
<name>A0A9X2WGR3_9GAMM</name>
<dbReference type="InterPro" id="IPR051310">
    <property type="entry name" value="MCP_chemotaxis"/>
</dbReference>
<gene>
    <name evidence="10" type="ORF">NYR02_12890</name>
</gene>
<comment type="similarity">
    <text evidence="4">Belongs to the methyl-accepting chemotaxis (MCP) protein family.</text>
</comment>
<feature type="domain" description="HAMP" evidence="9">
    <location>
        <begin position="489"/>
        <end position="535"/>
    </location>
</feature>
<organism evidence="10 11">
    <name type="scientific">Thalassolituus pacificus</name>
    <dbReference type="NCBI Taxonomy" id="2975440"/>
    <lineage>
        <taxon>Bacteria</taxon>
        <taxon>Pseudomonadati</taxon>
        <taxon>Pseudomonadota</taxon>
        <taxon>Gammaproteobacteria</taxon>
        <taxon>Oceanospirillales</taxon>
        <taxon>Oceanospirillaceae</taxon>
        <taxon>Thalassolituus</taxon>
    </lineage>
</organism>
<dbReference type="PANTHER" id="PTHR43531:SF14">
    <property type="entry name" value="METHYL-ACCEPTING CHEMOTAXIS PROTEIN I-RELATED"/>
    <property type="match status" value="1"/>
</dbReference>
<feature type="domain" description="Methyl-accepting transducer" evidence="8">
    <location>
        <begin position="540"/>
        <end position="769"/>
    </location>
</feature>
<dbReference type="InterPro" id="IPR041395">
    <property type="entry name" value="McpB_HAMP_3rd"/>
</dbReference>
<dbReference type="Gene3D" id="1.10.287.950">
    <property type="entry name" value="Methyl-accepting chemotaxis protein"/>
    <property type="match status" value="1"/>
</dbReference>
<dbReference type="InterPro" id="IPR004089">
    <property type="entry name" value="MCPsignal_dom"/>
</dbReference>
<dbReference type="GO" id="GO:0005886">
    <property type="term" value="C:plasma membrane"/>
    <property type="evidence" value="ECO:0007669"/>
    <property type="project" value="TreeGrafter"/>
</dbReference>
<dbReference type="SMART" id="SM00304">
    <property type="entry name" value="HAMP"/>
    <property type="match status" value="3"/>
</dbReference>
<keyword evidence="7" id="KW-0472">Membrane</keyword>
<dbReference type="PANTHER" id="PTHR43531">
    <property type="entry name" value="PROTEIN ICFG"/>
    <property type="match status" value="1"/>
</dbReference>
<keyword evidence="7" id="KW-1133">Transmembrane helix</keyword>
<feature type="domain" description="HAMP" evidence="9">
    <location>
        <begin position="210"/>
        <end position="262"/>
    </location>
</feature>
<evidence type="ECO:0000313" key="11">
    <source>
        <dbReference type="Proteomes" id="UP001147830"/>
    </source>
</evidence>
<dbReference type="RefSeq" id="WP_260976760.1">
    <property type="nucleotide sequence ID" value="NZ_JAOANI010000019.1"/>
</dbReference>
<proteinExistence type="inferred from homology"/>
<feature type="transmembrane region" description="Helical" evidence="7">
    <location>
        <begin position="188"/>
        <end position="209"/>
    </location>
</feature>
<comment type="subcellular location">
    <subcellularLocation>
        <location evidence="1">Membrane</location>
    </subcellularLocation>
</comment>
<dbReference type="SUPFAM" id="SSF158472">
    <property type="entry name" value="HAMP domain-like"/>
    <property type="match status" value="1"/>
</dbReference>
<dbReference type="SUPFAM" id="SSF58104">
    <property type="entry name" value="Methyl-accepting chemotaxis protein (MCP) signaling domain"/>
    <property type="match status" value="1"/>
</dbReference>
<dbReference type="GO" id="GO:0006935">
    <property type="term" value="P:chemotaxis"/>
    <property type="evidence" value="ECO:0007669"/>
    <property type="project" value="UniProtKB-KW"/>
</dbReference>
<evidence type="ECO:0000256" key="1">
    <source>
        <dbReference type="ARBA" id="ARBA00004370"/>
    </source>
</evidence>
<dbReference type="Gene3D" id="1.20.120.1530">
    <property type="match status" value="2"/>
</dbReference>
<evidence type="ECO:0000259" key="9">
    <source>
        <dbReference type="PROSITE" id="PS50885"/>
    </source>
</evidence>
<evidence type="ECO:0000313" key="10">
    <source>
        <dbReference type="EMBL" id="MCT7359909.1"/>
    </source>
</evidence>
<dbReference type="CDD" id="cd11386">
    <property type="entry name" value="MCP_signal"/>
    <property type="match status" value="1"/>
</dbReference>
<feature type="transmembrane region" description="Helical" evidence="7">
    <location>
        <begin position="12"/>
        <end position="33"/>
    </location>
</feature>